<sequence length="328" mass="36648">MTRWILPLTLVLCLAAGATTLETQTRLCPVCGEEVEVGVLASTNNFGGVGTDFAQHAVGDQPWFYWLAYSPECGYADWVGRFGEEIPEGEAAFVRETLSDRAGEQPLWEQYYNLYLLEQFRGAARVELADTLLIGWWCLRPENIGEFYRHYYAYAIVVLLDGALEAGEVPPEQLVERVYLAAELSRLEGNHEGARGRFEEAMLMPDLAESGMHDFVVRQLLLCDAPEIRGRVAAGDFAGGGGIDDAEDAVTARGAWEFFANNVSDAVDRADAAMLVYFYGTRLGWTAEELTPWVGRFRENYAAELDRRPLLYDPDESGLLERLAGYER</sequence>
<dbReference type="Proteomes" id="UP000177187">
    <property type="component" value="Unassembled WGS sequence"/>
</dbReference>
<evidence type="ECO:0000256" key="1">
    <source>
        <dbReference type="SAM" id="SignalP"/>
    </source>
</evidence>
<organism evidence="2 3">
    <name type="scientific">Candidatus Coatesbacteria bacterium RBG_13_66_14</name>
    <dbReference type="NCBI Taxonomy" id="1817816"/>
    <lineage>
        <taxon>Bacteria</taxon>
        <taxon>Candidatus Coatesiibacteriota</taxon>
    </lineage>
</organism>
<evidence type="ECO:0008006" key="4">
    <source>
        <dbReference type="Google" id="ProtNLM"/>
    </source>
</evidence>
<dbReference type="InterPro" id="IPR018708">
    <property type="entry name" value="DUF2225"/>
</dbReference>
<dbReference type="AlphaFoldDB" id="A0A1F5EY14"/>
<keyword evidence="1" id="KW-0732">Signal</keyword>
<dbReference type="EMBL" id="MFAF01000126">
    <property type="protein sequence ID" value="OGD72301.1"/>
    <property type="molecule type" value="Genomic_DNA"/>
</dbReference>
<dbReference type="Pfam" id="PF09986">
    <property type="entry name" value="DUF2225"/>
    <property type="match status" value="1"/>
</dbReference>
<reference evidence="2 3" key="1">
    <citation type="journal article" date="2016" name="Nat. Commun.">
        <title>Thousands of microbial genomes shed light on interconnected biogeochemical processes in an aquifer system.</title>
        <authorList>
            <person name="Anantharaman K."/>
            <person name="Brown C.T."/>
            <person name="Hug L.A."/>
            <person name="Sharon I."/>
            <person name="Castelle C.J."/>
            <person name="Probst A.J."/>
            <person name="Thomas B.C."/>
            <person name="Singh A."/>
            <person name="Wilkins M.J."/>
            <person name="Karaoz U."/>
            <person name="Brodie E.L."/>
            <person name="Williams K.H."/>
            <person name="Hubbard S.S."/>
            <person name="Banfield J.F."/>
        </authorList>
    </citation>
    <scope>NUCLEOTIDE SEQUENCE [LARGE SCALE GENOMIC DNA]</scope>
</reference>
<accession>A0A1F5EY14</accession>
<evidence type="ECO:0000313" key="2">
    <source>
        <dbReference type="EMBL" id="OGD72301.1"/>
    </source>
</evidence>
<feature type="signal peptide" evidence="1">
    <location>
        <begin position="1"/>
        <end position="18"/>
    </location>
</feature>
<name>A0A1F5EY14_9BACT</name>
<gene>
    <name evidence="2" type="ORF">A2Y64_07530</name>
</gene>
<protein>
    <recommendedName>
        <fullName evidence="4">DUF2225 domain-containing protein</fullName>
    </recommendedName>
</protein>
<proteinExistence type="predicted"/>
<feature type="chain" id="PRO_5009518433" description="DUF2225 domain-containing protein" evidence="1">
    <location>
        <begin position="19"/>
        <end position="328"/>
    </location>
</feature>
<evidence type="ECO:0000313" key="3">
    <source>
        <dbReference type="Proteomes" id="UP000177187"/>
    </source>
</evidence>
<comment type="caution">
    <text evidence="2">The sequence shown here is derived from an EMBL/GenBank/DDBJ whole genome shotgun (WGS) entry which is preliminary data.</text>
</comment>